<proteinExistence type="predicted"/>
<reference evidence="2" key="1">
    <citation type="submission" date="2022-10" db="EMBL/GenBank/DDBJ databases">
        <title>The complete genomes of actinobacterial strains from the NBC collection.</title>
        <authorList>
            <person name="Joergensen T.S."/>
            <person name="Alvarez Arevalo M."/>
            <person name="Sterndorff E.B."/>
            <person name="Faurdal D."/>
            <person name="Vuksanovic O."/>
            <person name="Mourched A.-S."/>
            <person name="Charusanti P."/>
            <person name="Shaw S."/>
            <person name="Blin K."/>
            <person name="Weber T."/>
        </authorList>
    </citation>
    <scope>NUCLEOTIDE SEQUENCE</scope>
    <source>
        <strain evidence="2">NBC 00180</strain>
    </source>
</reference>
<evidence type="ECO:0000313" key="2">
    <source>
        <dbReference type="EMBL" id="WTP86306.1"/>
    </source>
</evidence>
<dbReference type="EMBL" id="CP108140">
    <property type="protein sequence ID" value="WTP86306.1"/>
    <property type="molecule type" value="Genomic_DNA"/>
</dbReference>
<keyword evidence="1" id="KW-0472">Membrane</keyword>
<sequence>MLRRLRVGVLSMVALTALLYLLVANRAGEQMAAAGRTRQAIDNLTAAREAAVQAKVELTKAEAATGEVDLIGAGTGFANATTSVSTLLTSATKGNAAGEQGLHHIQFVQGQLTTCLQLANGPQGASAAIAAVEDGPERDHEGRDVRFTGGLIESLEDLREIETLALDEQLRSLWLNPYLLWPLFLTPVAVMLLLACATGCVVARHFKQYPSPALGLALLATASVAVTACSDPLLPGKGWVTAIALPLLLAAGGLGYLAYRPRIDEYRFPHP</sequence>
<evidence type="ECO:0000256" key="1">
    <source>
        <dbReference type="SAM" id="Phobius"/>
    </source>
</evidence>
<dbReference type="AlphaFoldDB" id="A0AAU1HXD8"/>
<keyword evidence="1" id="KW-1133">Transmembrane helix</keyword>
<protein>
    <submittedName>
        <fullName evidence="2">Uncharacterized protein</fullName>
    </submittedName>
</protein>
<feature type="transmembrane region" description="Helical" evidence="1">
    <location>
        <begin position="178"/>
        <end position="202"/>
    </location>
</feature>
<feature type="transmembrane region" description="Helical" evidence="1">
    <location>
        <begin position="239"/>
        <end position="259"/>
    </location>
</feature>
<accession>A0AAU1HXD8</accession>
<keyword evidence="1" id="KW-0812">Transmembrane</keyword>
<feature type="transmembrane region" description="Helical" evidence="1">
    <location>
        <begin position="214"/>
        <end position="233"/>
    </location>
</feature>
<name>A0AAU1HXD8_9ACTN</name>
<organism evidence="2">
    <name type="scientific">Streptomyces sp. NBC_00180</name>
    <dbReference type="NCBI Taxonomy" id="2903632"/>
    <lineage>
        <taxon>Bacteria</taxon>
        <taxon>Bacillati</taxon>
        <taxon>Actinomycetota</taxon>
        <taxon>Actinomycetes</taxon>
        <taxon>Kitasatosporales</taxon>
        <taxon>Streptomycetaceae</taxon>
        <taxon>Streptomyces</taxon>
    </lineage>
</organism>
<gene>
    <name evidence="2" type="ORF">OG477_13405</name>
</gene>